<reference evidence="1" key="1">
    <citation type="submission" date="2023-04" db="EMBL/GenBank/DDBJ databases">
        <title>Black Yeasts Isolated from many extreme environments.</title>
        <authorList>
            <person name="Coleine C."/>
            <person name="Stajich J.E."/>
            <person name="Selbmann L."/>
        </authorList>
    </citation>
    <scope>NUCLEOTIDE SEQUENCE</scope>
    <source>
        <strain evidence="1">CCFEE 5312</strain>
    </source>
</reference>
<protein>
    <submittedName>
        <fullName evidence="1">Uncharacterized protein</fullName>
    </submittedName>
</protein>
<dbReference type="Proteomes" id="UP001271007">
    <property type="component" value="Unassembled WGS sequence"/>
</dbReference>
<accession>A0AAJ0D4Q7</accession>
<proteinExistence type="predicted"/>
<gene>
    <name evidence="1" type="ORF">LTR09_012737</name>
</gene>
<organism evidence="1 2">
    <name type="scientific">Extremus antarcticus</name>
    <dbReference type="NCBI Taxonomy" id="702011"/>
    <lineage>
        <taxon>Eukaryota</taxon>
        <taxon>Fungi</taxon>
        <taxon>Dikarya</taxon>
        <taxon>Ascomycota</taxon>
        <taxon>Pezizomycotina</taxon>
        <taxon>Dothideomycetes</taxon>
        <taxon>Dothideomycetidae</taxon>
        <taxon>Mycosphaerellales</taxon>
        <taxon>Extremaceae</taxon>
        <taxon>Extremus</taxon>
    </lineage>
</organism>
<keyword evidence="2" id="KW-1185">Reference proteome</keyword>
<dbReference type="EMBL" id="JAWDJX010000164">
    <property type="protein sequence ID" value="KAK3045714.1"/>
    <property type="molecule type" value="Genomic_DNA"/>
</dbReference>
<comment type="caution">
    <text evidence="1">The sequence shown here is derived from an EMBL/GenBank/DDBJ whole genome shotgun (WGS) entry which is preliminary data.</text>
</comment>
<name>A0AAJ0D4Q7_9PEZI</name>
<sequence>MAAGVRKTDYAASTWYAPGRNGTKMYFGALEKVQRLGARLTLRANKSVALPVLQSLETPGEDICVAAIPPPAAMYDVVSSAGIGVHEPTTGDICRVSNTTGAREESANHRSAQG</sequence>
<evidence type="ECO:0000313" key="1">
    <source>
        <dbReference type="EMBL" id="KAK3045714.1"/>
    </source>
</evidence>
<dbReference type="AlphaFoldDB" id="A0AAJ0D4Q7"/>
<evidence type="ECO:0000313" key="2">
    <source>
        <dbReference type="Proteomes" id="UP001271007"/>
    </source>
</evidence>